<sequence>MGVLRGVPRRRAGLRALSLHFVWYKLSWWRRGIVFNLKSTSKHRESSQHFGVQQSIRAEIIESFSMSDKHILCIASIPGAVAEDYKEYEERMAQAQEEEKLLQSTPKKEASESHSINGSNSGNTSINDNSESKEIDIGSSKLVKATLLTPATTPVQETESTLPQAPKVSSVKTVEEPNYSSQDSPPLESTPKKASRSSPEPGIDAFAQEQSNAESRQDLPEDRQFPTIMPTMWLGTKNGNLYVHSAVGNYSKCLVIVKLSDAVLSIVPCASRCIVALADGTVTIFARSADGQWDFTNYWSVVLGDPKCSVRCLSAVGCTVWCGYRNRVHVLEPRSRKLWHSLEAHPRHESQVRQMAWLGDGVWISIKMDSTLRLYHAHTYQHLKDVDIEPYVSKMLGTGKLGFSLVRITALLISSGRLWIGTSNGVVISVPFTETTGRELGPVPLLPRRIDLPESPEFIAVTSSLVGRRQGCAQRFRQGPLTVLRERPVSPSGTLPLCSMAHAQLSFHGHRDAVTFFVAVPGANTSNASEAYDSSPPMLVISGGEGYIDFRIEEHVDDVRDTASHLIVWQTQDS</sequence>
<dbReference type="GO" id="GO:0005078">
    <property type="term" value="F:MAP-kinase scaffold activity"/>
    <property type="evidence" value="ECO:0007669"/>
    <property type="project" value="InterPro"/>
</dbReference>
<organism evidence="2 3">
    <name type="scientific">Eumeta variegata</name>
    <name type="common">Bagworm moth</name>
    <name type="synonym">Eumeta japonica</name>
    <dbReference type="NCBI Taxonomy" id="151549"/>
    <lineage>
        <taxon>Eukaryota</taxon>
        <taxon>Metazoa</taxon>
        <taxon>Ecdysozoa</taxon>
        <taxon>Arthropoda</taxon>
        <taxon>Hexapoda</taxon>
        <taxon>Insecta</taxon>
        <taxon>Pterygota</taxon>
        <taxon>Neoptera</taxon>
        <taxon>Endopterygota</taxon>
        <taxon>Lepidoptera</taxon>
        <taxon>Glossata</taxon>
        <taxon>Ditrysia</taxon>
        <taxon>Tineoidea</taxon>
        <taxon>Psychidae</taxon>
        <taxon>Oiketicinae</taxon>
        <taxon>Eumeta</taxon>
    </lineage>
</organism>
<protein>
    <submittedName>
        <fullName evidence="2">C-Jun-amino-terminal kinase-interacting protein 3</fullName>
    </submittedName>
</protein>
<reference evidence="2 3" key="1">
    <citation type="journal article" date="2019" name="Commun. Biol.">
        <title>The bagworm genome reveals a unique fibroin gene that provides high tensile strength.</title>
        <authorList>
            <person name="Kono N."/>
            <person name="Nakamura H."/>
            <person name="Ohtoshi R."/>
            <person name="Tomita M."/>
            <person name="Numata K."/>
            <person name="Arakawa K."/>
        </authorList>
    </citation>
    <scope>NUCLEOTIDE SEQUENCE [LARGE SCALE GENOMIC DNA]</scope>
</reference>
<dbReference type="InterPro" id="IPR015943">
    <property type="entry name" value="WD40/YVTN_repeat-like_dom_sf"/>
</dbReference>
<dbReference type="SUPFAM" id="SSF50998">
    <property type="entry name" value="Quinoprotein alcohol dehydrogenase-like"/>
    <property type="match status" value="1"/>
</dbReference>
<accession>A0A4C2A4L5</accession>
<dbReference type="Gene3D" id="2.130.10.10">
    <property type="entry name" value="YVTN repeat-like/Quinoprotein amine dehydrogenase"/>
    <property type="match status" value="1"/>
</dbReference>
<keyword evidence="3" id="KW-1185">Reference proteome</keyword>
<dbReference type="GO" id="GO:0008432">
    <property type="term" value="F:JUN kinase binding"/>
    <property type="evidence" value="ECO:0007669"/>
    <property type="project" value="TreeGrafter"/>
</dbReference>
<dbReference type="GO" id="GO:0019894">
    <property type="term" value="F:kinesin binding"/>
    <property type="evidence" value="ECO:0007669"/>
    <property type="project" value="TreeGrafter"/>
</dbReference>
<evidence type="ECO:0000256" key="1">
    <source>
        <dbReference type="SAM" id="MobiDB-lite"/>
    </source>
</evidence>
<name>A0A4C2A4L5_EUMVA</name>
<keyword evidence="2" id="KW-0808">Transferase</keyword>
<proteinExistence type="predicted"/>
<dbReference type="InterPro" id="IPR039911">
    <property type="entry name" value="JIP3/JIP4"/>
</dbReference>
<feature type="compositionally biased region" description="Low complexity" evidence="1">
    <location>
        <begin position="113"/>
        <end position="129"/>
    </location>
</feature>
<feature type="region of interest" description="Disordered" evidence="1">
    <location>
        <begin position="92"/>
        <end position="132"/>
    </location>
</feature>
<dbReference type="PANTHER" id="PTHR13886">
    <property type="entry name" value="JNK/SAPK-ASSOCIATED PROTEIN"/>
    <property type="match status" value="1"/>
</dbReference>
<keyword evidence="2" id="KW-0418">Kinase</keyword>
<feature type="region of interest" description="Disordered" evidence="1">
    <location>
        <begin position="153"/>
        <end position="203"/>
    </location>
</feature>
<gene>
    <name evidence="2" type="primary">MAPK8IP3</name>
    <name evidence="2" type="ORF">EVAR_100804_1</name>
</gene>
<dbReference type="GO" id="GO:0016301">
    <property type="term" value="F:kinase activity"/>
    <property type="evidence" value="ECO:0007669"/>
    <property type="project" value="UniProtKB-KW"/>
</dbReference>
<dbReference type="PANTHER" id="PTHR13886:SF4">
    <property type="entry name" value="JNK-INTERACTING PROTEIN 3"/>
    <property type="match status" value="1"/>
</dbReference>
<comment type="caution">
    <text evidence="2">The sequence shown here is derived from an EMBL/GenBank/DDBJ whole genome shotgun (WGS) entry which is preliminary data.</text>
</comment>
<dbReference type="Pfam" id="PF19056">
    <property type="entry name" value="WD40_2"/>
    <property type="match status" value="1"/>
</dbReference>
<dbReference type="GO" id="GO:0005737">
    <property type="term" value="C:cytoplasm"/>
    <property type="evidence" value="ECO:0007669"/>
    <property type="project" value="TreeGrafter"/>
</dbReference>
<dbReference type="EMBL" id="BGZK01002471">
    <property type="protein sequence ID" value="GBP94183.1"/>
    <property type="molecule type" value="Genomic_DNA"/>
</dbReference>
<feature type="compositionally biased region" description="Polar residues" evidence="1">
    <location>
        <begin position="153"/>
        <end position="163"/>
    </location>
</feature>
<feature type="compositionally biased region" description="Basic and acidic residues" evidence="1">
    <location>
        <begin position="92"/>
        <end position="112"/>
    </location>
</feature>
<dbReference type="Proteomes" id="UP000299102">
    <property type="component" value="Unassembled WGS sequence"/>
</dbReference>
<dbReference type="GO" id="GO:0016192">
    <property type="term" value="P:vesicle-mediated transport"/>
    <property type="evidence" value="ECO:0007669"/>
    <property type="project" value="TreeGrafter"/>
</dbReference>
<dbReference type="InterPro" id="IPR011047">
    <property type="entry name" value="Quinoprotein_ADH-like_sf"/>
</dbReference>
<evidence type="ECO:0000313" key="3">
    <source>
        <dbReference type="Proteomes" id="UP000299102"/>
    </source>
</evidence>
<dbReference type="AlphaFoldDB" id="A0A4C2A4L5"/>
<evidence type="ECO:0000313" key="2">
    <source>
        <dbReference type="EMBL" id="GBP94183.1"/>
    </source>
</evidence>
<dbReference type="OrthoDB" id="10256043at2759"/>
<dbReference type="STRING" id="151549.A0A4C2A4L5"/>
<dbReference type="GO" id="GO:0030159">
    <property type="term" value="F:signaling receptor complex adaptor activity"/>
    <property type="evidence" value="ECO:0007669"/>
    <property type="project" value="TreeGrafter"/>
</dbReference>